<comment type="caution">
    <text evidence="7">The sequence shown here is derived from an EMBL/GenBank/DDBJ whole genome shotgun (WGS) entry which is preliminary data.</text>
</comment>
<dbReference type="InterPro" id="IPR015424">
    <property type="entry name" value="PyrdxlP-dep_Trfase"/>
</dbReference>
<evidence type="ECO:0000256" key="4">
    <source>
        <dbReference type="ARBA" id="ARBA00022679"/>
    </source>
</evidence>
<gene>
    <name evidence="7" type="ORF">CVIRNUC_008662</name>
</gene>
<reference evidence="7 8" key="1">
    <citation type="submission" date="2023-10" db="EMBL/GenBank/DDBJ databases">
        <authorList>
            <person name="Maclean D."/>
            <person name="Macfadyen A."/>
        </authorList>
    </citation>
    <scope>NUCLEOTIDE SEQUENCE [LARGE SCALE GENOMIC DNA]</scope>
</reference>
<feature type="domain" description="Aminotransferase class I/classII large" evidence="6">
    <location>
        <begin position="65"/>
        <end position="411"/>
    </location>
</feature>
<sequence>MKIPSSQLLFRIQRGYRLCIASSATLSMTRARSPEVSKRVRATDDPVMVQARRLLGNAEGVASLAQGAVHWGPPAEAIAEAAAHATDPSYSCYGPDEGLPELRSALQQKIERDNALMGYNVMVTAGANQALTSLMLTLLDPPDRAVLFRPYYFNALMALQMTGCGQTIAYGPSDPDNWFPDLDWLEDELESANPPKLVYIVNPCNPTGVTLPREVLDRLARMTADAGTWLVIDETYEDFLFSGQKHYCPNAPHVVHVFSFSKAYGLMGWRCGYIAYPNHDKSDYLGLQLLKVQDTCPIHSAHMSQQVARGALQQGRPWLAKQLKTLEGNRAAALDALRPLGTLGNGVYGGDAIYIWAKLPEGCRDDKAVVEWMVHTHKVSVIPGSGCGVPGHIRVAFGKPAPAEFKEAAVRLHAAMQELTEKGSDVVKLWQQQKHG</sequence>
<dbReference type="GO" id="GO:0008483">
    <property type="term" value="F:transaminase activity"/>
    <property type="evidence" value="ECO:0007669"/>
    <property type="project" value="UniProtKB-KW"/>
</dbReference>
<dbReference type="InterPro" id="IPR004839">
    <property type="entry name" value="Aminotransferase_I/II_large"/>
</dbReference>
<proteinExistence type="inferred from homology"/>
<keyword evidence="4" id="KW-0808">Transferase</keyword>
<evidence type="ECO:0000313" key="8">
    <source>
        <dbReference type="Proteomes" id="UP001314263"/>
    </source>
</evidence>
<evidence type="ECO:0000256" key="5">
    <source>
        <dbReference type="ARBA" id="ARBA00022898"/>
    </source>
</evidence>
<dbReference type="EMBL" id="CAUYUE010000012">
    <property type="protein sequence ID" value="CAK0785453.1"/>
    <property type="molecule type" value="Genomic_DNA"/>
</dbReference>
<dbReference type="Gene3D" id="3.40.640.10">
    <property type="entry name" value="Type I PLP-dependent aspartate aminotransferase-like (Major domain)"/>
    <property type="match status" value="1"/>
</dbReference>
<dbReference type="InterPro" id="IPR050596">
    <property type="entry name" value="AspAT/PAT-like"/>
</dbReference>
<dbReference type="Proteomes" id="UP001314263">
    <property type="component" value="Unassembled WGS sequence"/>
</dbReference>
<dbReference type="Pfam" id="PF00155">
    <property type="entry name" value="Aminotran_1_2"/>
    <property type="match status" value="1"/>
</dbReference>
<protein>
    <recommendedName>
        <fullName evidence="6">Aminotransferase class I/classII large domain-containing protein</fullName>
    </recommendedName>
</protein>
<evidence type="ECO:0000313" key="7">
    <source>
        <dbReference type="EMBL" id="CAK0785453.1"/>
    </source>
</evidence>
<dbReference type="AlphaFoldDB" id="A0AAV1IDV8"/>
<evidence type="ECO:0000256" key="2">
    <source>
        <dbReference type="ARBA" id="ARBA00007441"/>
    </source>
</evidence>
<dbReference type="GO" id="GO:0030170">
    <property type="term" value="F:pyridoxal phosphate binding"/>
    <property type="evidence" value="ECO:0007669"/>
    <property type="project" value="InterPro"/>
</dbReference>
<keyword evidence="8" id="KW-1185">Reference proteome</keyword>
<comment type="cofactor">
    <cofactor evidence="1">
        <name>pyridoxal 5'-phosphate</name>
        <dbReference type="ChEBI" id="CHEBI:597326"/>
    </cofactor>
</comment>
<dbReference type="InterPro" id="IPR015421">
    <property type="entry name" value="PyrdxlP-dep_Trfase_major"/>
</dbReference>
<organism evidence="7 8">
    <name type="scientific">Coccomyxa viridis</name>
    <dbReference type="NCBI Taxonomy" id="1274662"/>
    <lineage>
        <taxon>Eukaryota</taxon>
        <taxon>Viridiplantae</taxon>
        <taxon>Chlorophyta</taxon>
        <taxon>core chlorophytes</taxon>
        <taxon>Trebouxiophyceae</taxon>
        <taxon>Trebouxiophyceae incertae sedis</taxon>
        <taxon>Coccomyxaceae</taxon>
        <taxon>Coccomyxa</taxon>
    </lineage>
</organism>
<comment type="similarity">
    <text evidence="2">Belongs to the class-I pyridoxal-phosphate-dependent aminotransferase family.</text>
</comment>
<dbReference type="PANTHER" id="PTHR46383">
    <property type="entry name" value="ASPARTATE AMINOTRANSFERASE"/>
    <property type="match status" value="1"/>
</dbReference>
<evidence type="ECO:0000256" key="1">
    <source>
        <dbReference type="ARBA" id="ARBA00001933"/>
    </source>
</evidence>
<evidence type="ECO:0000256" key="3">
    <source>
        <dbReference type="ARBA" id="ARBA00022576"/>
    </source>
</evidence>
<accession>A0AAV1IDV8</accession>
<keyword evidence="3" id="KW-0032">Aminotransferase</keyword>
<dbReference type="GO" id="GO:0006520">
    <property type="term" value="P:amino acid metabolic process"/>
    <property type="evidence" value="ECO:0007669"/>
    <property type="project" value="InterPro"/>
</dbReference>
<evidence type="ECO:0000259" key="6">
    <source>
        <dbReference type="Pfam" id="PF00155"/>
    </source>
</evidence>
<name>A0AAV1IDV8_9CHLO</name>
<dbReference type="SUPFAM" id="SSF53383">
    <property type="entry name" value="PLP-dependent transferases"/>
    <property type="match status" value="1"/>
</dbReference>
<dbReference type="PANTHER" id="PTHR46383:SF5">
    <property type="entry name" value="AMINOTRANSFERASE CLASS I_CLASSII DOMAIN-CONTAINING PROTEIN"/>
    <property type="match status" value="1"/>
</dbReference>
<keyword evidence="5" id="KW-0663">Pyridoxal phosphate</keyword>
<dbReference type="CDD" id="cd00609">
    <property type="entry name" value="AAT_like"/>
    <property type="match status" value="1"/>
</dbReference>